<sequence>MDSSIRIRAARWTDRQTVAALITDTLHPSPLAGWLVPDAAQRRRVLTDVVAVWVEHAMVFGDVHLTDDLTAAIVGFHRYRPIPPPANYPTRLVEAAGAHAERFTALEGLIAQQQPTEPHYHLALLAVSPTRQKTGCGSALLSHHRARLDRIDLPSWTTVPAEAERLLTRYGYTLRPPLTVPNGPSLHPMRRNPHHASRTMPTNSARPIGDRWPDQHS</sequence>
<dbReference type="KEGG" id="mtua:CSH63_25780"/>
<dbReference type="GO" id="GO:0016740">
    <property type="term" value="F:transferase activity"/>
    <property type="evidence" value="ECO:0007669"/>
    <property type="project" value="UniProtKB-KW"/>
</dbReference>
<dbReference type="Proteomes" id="UP000267804">
    <property type="component" value="Chromosome"/>
</dbReference>
<reference evidence="2 3" key="1">
    <citation type="submission" date="2017-10" db="EMBL/GenBank/DDBJ databases">
        <title>Integration of genomic and chemical information greatly accelerates assignment of the full stereostructure of myelolactone, a potent inhibitor of myeloma from a marine-derived Micromonospora.</title>
        <authorList>
            <person name="Kim M.C."/>
            <person name="Machado H."/>
            <person name="Jensen P.R."/>
            <person name="Fenical W."/>
        </authorList>
    </citation>
    <scope>NUCLEOTIDE SEQUENCE [LARGE SCALE GENOMIC DNA]</scope>
    <source>
        <strain evidence="2 3">CNY-010</strain>
    </source>
</reference>
<dbReference type="SUPFAM" id="SSF55729">
    <property type="entry name" value="Acyl-CoA N-acyltransferases (Nat)"/>
    <property type="match status" value="1"/>
</dbReference>
<feature type="compositionally biased region" description="Basic and acidic residues" evidence="1">
    <location>
        <begin position="208"/>
        <end position="217"/>
    </location>
</feature>
<gene>
    <name evidence="2" type="ORF">CSH63_25780</name>
</gene>
<dbReference type="AlphaFoldDB" id="A0A386WU43"/>
<evidence type="ECO:0000313" key="3">
    <source>
        <dbReference type="Proteomes" id="UP000267804"/>
    </source>
</evidence>
<feature type="compositionally biased region" description="Basic residues" evidence="1">
    <location>
        <begin position="188"/>
        <end position="197"/>
    </location>
</feature>
<keyword evidence="2" id="KW-0808">Transferase</keyword>
<evidence type="ECO:0000313" key="2">
    <source>
        <dbReference type="EMBL" id="AYF30789.1"/>
    </source>
</evidence>
<proteinExistence type="predicted"/>
<dbReference type="Gene3D" id="3.40.630.30">
    <property type="match status" value="1"/>
</dbReference>
<dbReference type="EMBL" id="CP024087">
    <property type="protein sequence ID" value="AYF30789.1"/>
    <property type="molecule type" value="Genomic_DNA"/>
</dbReference>
<evidence type="ECO:0000256" key="1">
    <source>
        <dbReference type="SAM" id="MobiDB-lite"/>
    </source>
</evidence>
<accession>A0A386WU43</accession>
<protein>
    <submittedName>
        <fullName evidence="2">GNAT family N-acetyltransferase</fullName>
    </submittedName>
</protein>
<dbReference type="InterPro" id="IPR016181">
    <property type="entry name" value="Acyl_CoA_acyltransferase"/>
</dbReference>
<organism evidence="2 3">
    <name type="scientific">Micromonospora tulbaghiae</name>
    <dbReference type="NCBI Taxonomy" id="479978"/>
    <lineage>
        <taxon>Bacteria</taxon>
        <taxon>Bacillati</taxon>
        <taxon>Actinomycetota</taxon>
        <taxon>Actinomycetes</taxon>
        <taxon>Micromonosporales</taxon>
        <taxon>Micromonosporaceae</taxon>
        <taxon>Micromonospora</taxon>
    </lineage>
</organism>
<name>A0A386WU43_9ACTN</name>
<feature type="region of interest" description="Disordered" evidence="1">
    <location>
        <begin position="177"/>
        <end position="217"/>
    </location>
</feature>